<keyword evidence="6 8" id="KW-1015">Disulfide bond</keyword>
<feature type="domain" description="EGF-like" evidence="9">
    <location>
        <begin position="98"/>
        <end position="139"/>
    </location>
</feature>
<dbReference type="FunFam" id="2.10.25.10:FF:000017">
    <property type="entry name" value="latent-transforming growth factor beta-binding protein 4 isoform X1"/>
    <property type="match status" value="1"/>
</dbReference>
<evidence type="ECO:0000256" key="8">
    <source>
        <dbReference type="PROSITE-ProRule" id="PRU00076"/>
    </source>
</evidence>
<dbReference type="Pfam" id="PF12661">
    <property type="entry name" value="hEGF"/>
    <property type="match status" value="1"/>
</dbReference>
<evidence type="ECO:0000256" key="6">
    <source>
        <dbReference type="ARBA" id="ARBA00023157"/>
    </source>
</evidence>
<dbReference type="SUPFAM" id="SSF57184">
    <property type="entry name" value="Growth factor receptor domain"/>
    <property type="match status" value="1"/>
</dbReference>
<dbReference type="PROSITE" id="PS50026">
    <property type="entry name" value="EGF_3"/>
    <property type="match status" value="5"/>
</dbReference>
<dbReference type="PANTHER" id="PTHR24040:SF16">
    <property type="entry name" value="FIBRILLIN-2-LIKE PROTEIN"/>
    <property type="match status" value="1"/>
</dbReference>
<dbReference type="AlphaFoldDB" id="Q4SU37"/>
<dbReference type="FunFam" id="2.10.25.10:FF:000014">
    <property type="entry name" value="Latent-transforming growth factor beta-binding protein 3"/>
    <property type="match status" value="1"/>
</dbReference>
<dbReference type="Pfam" id="PF12947">
    <property type="entry name" value="EGF_3"/>
    <property type="match status" value="1"/>
</dbReference>
<evidence type="ECO:0000259" key="9">
    <source>
        <dbReference type="PROSITE" id="PS50026"/>
    </source>
</evidence>
<feature type="disulfide bond" evidence="8">
    <location>
        <begin position="369"/>
        <end position="379"/>
    </location>
</feature>
<dbReference type="PROSITE" id="PS00010">
    <property type="entry name" value="ASX_HYDROXYL"/>
    <property type="match status" value="5"/>
</dbReference>
<accession>Q4SU37</accession>
<keyword evidence="5" id="KW-0677">Repeat</keyword>
<dbReference type="PROSITE" id="PS01186">
    <property type="entry name" value="EGF_2"/>
    <property type="match status" value="6"/>
</dbReference>
<keyword evidence="2" id="KW-0964">Secreted</keyword>
<gene>
    <name evidence="10" type="ORF">GSTENG00012644001</name>
</gene>
<keyword evidence="4" id="KW-0732">Signal</keyword>
<dbReference type="GO" id="GO:0005576">
    <property type="term" value="C:extracellular region"/>
    <property type="evidence" value="ECO:0007669"/>
    <property type="project" value="UniProtKB-SubCell"/>
</dbReference>
<dbReference type="PROSITE" id="PS00022">
    <property type="entry name" value="EGF_1"/>
    <property type="match status" value="1"/>
</dbReference>
<dbReference type="OrthoDB" id="10045365at2759"/>
<evidence type="ECO:0000256" key="1">
    <source>
        <dbReference type="ARBA" id="ARBA00004613"/>
    </source>
</evidence>
<keyword evidence="3 8" id="KW-0245">EGF-like domain</keyword>
<dbReference type="InterPro" id="IPR049883">
    <property type="entry name" value="NOTCH1_EGF-like"/>
</dbReference>
<evidence type="ECO:0000256" key="4">
    <source>
        <dbReference type="ARBA" id="ARBA00022729"/>
    </source>
</evidence>
<dbReference type="PROSITE" id="PS01187">
    <property type="entry name" value="EGF_CA"/>
    <property type="match status" value="1"/>
</dbReference>
<dbReference type="PANTHER" id="PTHR24040">
    <property type="entry name" value="LAMININ G-LIKE DOMAIN-CONTAINING PROTEIN"/>
    <property type="match status" value="1"/>
</dbReference>
<dbReference type="InterPro" id="IPR000152">
    <property type="entry name" value="EGF-type_Asp/Asn_hydroxyl_site"/>
</dbReference>
<dbReference type="CDD" id="cd00054">
    <property type="entry name" value="EGF_CA"/>
    <property type="match status" value="3"/>
</dbReference>
<dbReference type="SUPFAM" id="SSF57196">
    <property type="entry name" value="EGF/Laminin"/>
    <property type="match status" value="3"/>
</dbReference>
<reference evidence="10" key="2">
    <citation type="submission" date="2004-02" db="EMBL/GenBank/DDBJ databases">
        <authorList>
            <consortium name="Genoscope"/>
            <consortium name="Whitehead Institute Centre for Genome Research"/>
        </authorList>
    </citation>
    <scope>NUCLEOTIDE SEQUENCE</scope>
</reference>
<evidence type="ECO:0000256" key="2">
    <source>
        <dbReference type="ARBA" id="ARBA00022525"/>
    </source>
</evidence>
<keyword evidence="7" id="KW-0325">Glycoprotein</keyword>
<reference evidence="10" key="1">
    <citation type="journal article" date="2004" name="Nature">
        <title>Genome duplication in the teleost fish Tetraodon nigroviridis reveals the early vertebrate proto-karyotype.</title>
        <authorList>
            <person name="Jaillon O."/>
            <person name="Aury J.-M."/>
            <person name="Brunet F."/>
            <person name="Petit J.-L."/>
            <person name="Stange-Thomann N."/>
            <person name="Mauceli E."/>
            <person name="Bouneau L."/>
            <person name="Fischer C."/>
            <person name="Ozouf-Costaz C."/>
            <person name="Bernot A."/>
            <person name="Nicaud S."/>
            <person name="Jaffe D."/>
            <person name="Fisher S."/>
            <person name="Lutfalla G."/>
            <person name="Dossat C."/>
            <person name="Segurens B."/>
            <person name="Dasilva C."/>
            <person name="Salanoubat M."/>
            <person name="Levy M."/>
            <person name="Boudet N."/>
            <person name="Castellano S."/>
            <person name="Anthouard V."/>
            <person name="Jubin C."/>
            <person name="Castelli V."/>
            <person name="Katinka M."/>
            <person name="Vacherie B."/>
            <person name="Biemont C."/>
            <person name="Skalli Z."/>
            <person name="Cattolico L."/>
            <person name="Poulain J."/>
            <person name="De Berardinis V."/>
            <person name="Cruaud C."/>
            <person name="Duprat S."/>
            <person name="Brottier P."/>
            <person name="Coutanceau J.-P."/>
            <person name="Gouzy J."/>
            <person name="Parra G."/>
            <person name="Lardier G."/>
            <person name="Chapple C."/>
            <person name="McKernan K.J."/>
            <person name="McEwan P."/>
            <person name="Bosak S."/>
            <person name="Kellis M."/>
            <person name="Volff J.-N."/>
            <person name="Guigo R."/>
            <person name="Zody M.C."/>
            <person name="Mesirov J."/>
            <person name="Lindblad-Toh K."/>
            <person name="Birren B."/>
            <person name="Nusbaum C."/>
            <person name="Kahn D."/>
            <person name="Robinson-Rechavi M."/>
            <person name="Laudet V."/>
            <person name="Schachter V."/>
            <person name="Quetier F."/>
            <person name="Saurin W."/>
            <person name="Scarpelli C."/>
            <person name="Wincker P."/>
            <person name="Lander E.S."/>
            <person name="Weissenbach J."/>
            <person name="Roest Crollius H."/>
        </authorList>
    </citation>
    <scope>NUCLEOTIDE SEQUENCE [LARGE SCALE GENOMIC DNA]</scope>
</reference>
<dbReference type="InterPro" id="IPR000742">
    <property type="entry name" value="EGF"/>
</dbReference>
<comment type="caution">
    <text evidence="8">Lacks conserved residue(s) required for the propagation of feature annotation.</text>
</comment>
<proteinExistence type="predicted"/>
<evidence type="ECO:0000256" key="3">
    <source>
        <dbReference type="ARBA" id="ARBA00022536"/>
    </source>
</evidence>
<feature type="domain" description="EGF-like" evidence="9">
    <location>
        <begin position="365"/>
        <end position="397"/>
    </location>
</feature>
<evidence type="ECO:0000256" key="5">
    <source>
        <dbReference type="ARBA" id="ARBA00022737"/>
    </source>
</evidence>
<evidence type="ECO:0000256" key="7">
    <source>
        <dbReference type="ARBA" id="ARBA00023180"/>
    </source>
</evidence>
<feature type="domain" description="EGF-like" evidence="9">
    <location>
        <begin position="222"/>
        <end position="262"/>
    </location>
</feature>
<dbReference type="Gene3D" id="2.10.25.10">
    <property type="entry name" value="Laminin"/>
    <property type="match status" value="7"/>
</dbReference>
<dbReference type="GO" id="GO:0005509">
    <property type="term" value="F:calcium ion binding"/>
    <property type="evidence" value="ECO:0007669"/>
    <property type="project" value="InterPro"/>
</dbReference>
<dbReference type="FunFam" id="2.10.25.10:FF:000037">
    <property type="entry name" value="Signal peptide, CUB domain and EGF-like domain-containing 2"/>
    <property type="match status" value="2"/>
</dbReference>
<dbReference type="EMBL" id="CAAE01014025">
    <property type="protein sequence ID" value="CAF95845.1"/>
    <property type="molecule type" value="Genomic_DNA"/>
</dbReference>
<organism evidence="10">
    <name type="scientific">Tetraodon nigroviridis</name>
    <name type="common">Spotted green pufferfish</name>
    <name type="synonym">Chelonodon nigroviridis</name>
    <dbReference type="NCBI Taxonomy" id="99883"/>
    <lineage>
        <taxon>Eukaryota</taxon>
        <taxon>Metazoa</taxon>
        <taxon>Chordata</taxon>
        <taxon>Craniata</taxon>
        <taxon>Vertebrata</taxon>
        <taxon>Euteleostomi</taxon>
        <taxon>Actinopterygii</taxon>
        <taxon>Neopterygii</taxon>
        <taxon>Teleostei</taxon>
        <taxon>Neoteleostei</taxon>
        <taxon>Acanthomorphata</taxon>
        <taxon>Eupercaria</taxon>
        <taxon>Tetraodontiformes</taxon>
        <taxon>Tetradontoidea</taxon>
        <taxon>Tetraodontidae</taxon>
        <taxon>Tetraodon</taxon>
    </lineage>
</organism>
<dbReference type="InterPro" id="IPR009030">
    <property type="entry name" value="Growth_fac_rcpt_cys_sf"/>
</dbReference>
<sequence>CVNTPGSFVCQCQPGFRAQAPACGGEPGSPLHHCSPGLRTPSFQQVFTAQLCPSALRSGVSSFHSVSRYEELIYVHGPLLGSCVSHVAGGCLITRVSYVDECLESPAVCGDGPALCENTLGSYKCVCPAGYQGNGTHCEDENECASGAHGCDPNARCGNIIGSYFCQCHQGFSGDGRSCYDIDECAMNNARCEHNCSNESGGYSCQCAAGFRLDQDGHNCTDVDECLALSGTCEHLCINTQGSFQCSCRAGYQLHIDAHTCVDIDECKLHNGGCSHSCSNTVGGHVCHCPPPLLLAIDNLTCSDVRSCKLRNGGCEHTCALTAEGRVRCSCRSGWKLDVDLRSCVDVNECGDFTNGGCEQLCANHPAVCDPPCNNYGVCIAPNSCDCPPGYPGPGCSGTNLGVNSAFLSRTLVLWALVSRFRLSGLCFSHVLPTVRPRWHLHALEQVSVPSGLDWSRLPHSCDHPLRAPLSTRSHLQSSQHLYLSRGHRRPALPKTVSFCRFKQEGWSC</sequence>
<dbReference type="InterPro" id="IPR018097">
    <property type="entry name" value="EGF_Ca-bd_CS"/>
</dbReference>
<dbReference type="InterPro" id="IPR013032">
    <property type="entry name" value="EGF-like_CS"/>
</dbReference>
<feature type="disulfide bond" evidence="8">
    <location>
        <begin position="387"/>
        <end position="396"/>
    </location>
</feature>
<feature type="domain" description="EGF-like" evidence="9">
    <location>
        <begin position="140"/>
        <end position="180"/>
    </location>
</feature>
<dbReference type="GO" id="GO:0030855">
    <property type="term" value="P:epithelial cell differentiation"/>
    <property type="evidence" value="ECO:0007669"/>
    <property type="project" value="UniProtKB-ARBA"/>
</dbReference>
<dbReference type="SMART" id="SM00179">
    <property type="entry name" value="EGF_CA"/>
    <property type="match status" value="7"/>
</dbReference>
<name>Q4SU37_TETNG</name>
<dbReference type="FunFam" id="2.10.25.10:FF:000038">
    <property type="entry name" value="Fibrillin 2"/>
    <property type="match status" value="1"/>
</dbReference>
<evidence type="ECO:0000313" key="10">
    <source>
        <dbReference type="EMBL" id="CAF95845.1"/>
    </source>
</evidence>
<feature type="non-terminal residue" evidence="10">
    <location>
        <position position="509"/>
    </location>
</feature>
<protein>
    <submittedName>
        <fullName evidence="10">(spotted green pufferfish) hypothetical protein</fullName>
    </submittedName>
</protein>
<dbReference type="InterPro" id="IPR001881">
    <property type="entry name" value="EGF-like_Ca-bd_dom"/>
</dbReference>
<feature type="domain" description="EGF-like" evidence="9">
    <location>
        <begin position="181"/>
        <end position="221"/>
    </location>
</feature>
<comment type="caution">
    <text evidence="10">The sequence shown here is derived from an EMBL/GenBank/DDBJ whole genome shotgun (WGS) entry which is preliminary data.</text>
</comment>
<dbReference type="Pfam" id="PF07645">
    <property type="entry name" value="EGF_CA"/>
    <property type="match status" value="3"/>
</dbReference>
<dbReference type="KEGG" id="tng:GSTEN00012644G001"/>
<dbReference type="SMART" id="SM00181">
    <property type="entry name" value="EGF"/>
    <property type="match status" value="7"/>
</dbReference>
<dbReference type="Pfam" id="PF14670">
    <property type="entry name" value="FXa_inhibition"/>
    <property type="match status" value="3"/>
</dbReference>
<dbReference type="InterPro" id="IPR051145">
    <property type="entry name" value="GAS-SHBG-PROS"/>
</dbReference>
<comment type="subcellular location">
    <subcellularLocation>
        <location evidence="1">Secreted</location>
    </subcellularLocation>
</comment>
<dbReference type="InterPro" id="IPR024731">
    <property type="entry name" value="NELL2-like_EGF"/>
</dbReference>